<dbReference type="EMBL" id="LBUZ01000012">
    <property type="protein sequence ID" value="KKQ75389.1"/>
    <property type="molecule type" value="Genomic_DNA"/>
</dbReference>
<evidence type="ECO:0000313" key="2">
    <source>
        <dbReference type="EMBL" id="KKQ75389.1"/>
    </source>
</evidence>
<keyword evidence="1" id="KW-0175">Coiled coil</keyword>
<evidence type="ECO:0000313" key="3">
    <source>
        <dbReference type="Proteomes" id="UP000034181"/>
    </source>
</evidence>
<organism evidence="2 3">
    <name type="scientific">Candidatus Woesebacteria bacterium GW2011_GWB1_38_5b</name>
    <dbReference type="NCBI Taxonomy" id="1618569"/>
    <lineage>
        <taxon>Bacteria</taxon>
        <taxon>Candidatus Woeseibacteriota</taxon>
    </lineage>
</organism>
<gene>
    <name evidence="2" type="ORF">US96_C0012G0018</name>
</gene>
<reference evidence="2 3" key="1">
    <citation type="journal article" date="2015" name="Nature">
        <title>rRNA introns, odd ribosomes, and small enigmatic genomes across a large radiation of phyla.</title>
        <authorList>
            <person name="Brown C.T."/>
            <person name="Hug L.A."/>
            <person name="Thomas B.C."/>
            <person name="Sharon I."/>
            <person name="Castelle C.J."/>
            <person name="Singh A."/>
            <person name="Wilkins M.J."/>
            <person name="Williams K.H."/>
            <person name="Banfield J.F."/>
        </authorList>
    </citation>
    <scope>NUCLEOTIDE SEQUENCE [LARGE SCALE GENOMIC DNA]</scope>
</reference>
<accession>A0A0G0MNY1</accession>
<evidence type="ECO:0000256" key="1">
    <source>
        <dbReference type="SAM" id="Coils"/>
    </source>
</evidence>
<dbReference type="AlphaFoldDB" id="A0A0G0MNY1"/>
<proteinExistence type="predicted"/>
<dbReference type="Proteomes" id="UP000034181">
    <property type="component" value="Unassembled WGS sequence"/>
</dbReference>
<sequence>MDLKDETKLSEFFGNAFREVMLPILEDMNEKIMSNSERIERIDERTERIERKLDKSEDKLDLLI</sequence>
<name>A0A0G0MNY1_9BACT</name>
<feature type="coiled-coil region" evidence="1">
    <location>
        <begin position="25"/>
        <end position="59"/>
    </location>
</feature>
<comment type="caution">
    <text evidence="2">The sequence shown here is derived from an EMBL/GenBank/DDBJ whole genome shotgun (WGS) entry which is preliminary data.</text>
</comment>
<protein>
    <submittedName>
        <fullName evidence="2">Uncharacterized protein</fullName>
    </submittedName>
</protein>